<evidence type="ECO:0000313" key="2">
    <source>
        <dbReference type="EMBL" id="ELW66205.1"/>
    </source>
</evidence>
<evidence type="ECO:0000256" key="1">
    <source>
        <dbReference type="SAM" id="MobiDB-lite"/>
    </source>
</evidence>
<feature type="compositionally biased region" description="Acidic residues" evidence="1">
    <location>
        <begin position="22"/>
        <end position="69"/>
    </location>
</feature>
<protein>
    <submittedName>
        <fullName evidence="2">Cyclic nucleotide-gated cation channel beta-1</fullName>
    </submittedName>
</protein>
<dbReference type="AlphaFoldDB" id="L9KTF4"/>
<evidence type="ECO:0000313" key="3">
    <source>
        <dbReference type="Proteomes" id="UP000011518"/>
    </source>
</evidence>
<feature type="region of interest" description="Disordered" evidence="1">
    <location>
        <begin position="338"/>
        <end position="454"/>
    </location>
</feature>
<feature type="region of interest" description="Disordered" evidence="1">
    <location>
        <begin position="183"/>
        <end position="238"/>
    </location>
</feature>
<keyword evidence="3" id="KW-1185">Reference proteome</keyword>
<reference evidence="3" key="2">
    <citation type="journal article" date="2013" name="Nat. Commun.">
        <title>Genome of the Chinese tree shrew.</title>
        <authorList>
            <person name="Fan Y."/>
            <person name="Huang Z.Y."/>
            <person name="Cao C.C."/>
            <person name="Chen C.S."/>
            <person name="Chen Y.X."/>
            <person name="Fan D.D."/>
            <person name="He J."/>
            <person name="Hou H.L."/>
            <person name="Hu L."/>
            <person name="Hu X.T."/>
            <person name="Jiang X.T."/>
            <person name="Lai R."/>
            <person name="Lang Y.S."/>
            <person name="Liang B."/>
            <person name="Liao S.G."/>
            <person name="Mu D."/>
            <person name="Ma Y.Y."/>
            <person name="Niu Y.Y."/>
            <person name="Sun X.Q."/>
            <person name="Xia J.Q."/>
            <person name="Xiao J."/>
            <person name="Xiong Z.Q."/>
            <person name="Xu L."/>
            <person name="Yang L."/>
            <person name="Zhang Y."/>
            <person name="Zhao W."/>
            <person name="Zhao X.D."/>
            <person name="Zheng Y.T."/>
            <person name="Zhou J.M."/>
            <person name="Zhu Y.B."/>
            <person name="Zhang G.J."/>
            <person name="Wang J."/>
            <person name="Yao Y.G."/>
        </authorList>
    </citation>
    <scope>NUCLEOTIDE SEQUENCE [LARGE SCALE GENOMIC DNA]</scope>
</reference>
<dbReference type="EMBL" id="KB320660">
    <property type="protein sequence ID" value="ELW66205.1"/>
    <property type="molecule type" value="Genomic_DNA"/>
</dbReference>
<dbReference type="InParanoid" id="L9KTF4"/>
<feature type="compositionally biased region" description="Low complexity" evidence="1">
    <location>
        <begin position="423"/>
        <end position="434"/>
    </location>
</feature>
<feature type="compositionally biased region" description="Acidic residues" evidence="1">
    <location>
        <begin position="344"/>
        <end position="377"/>
    </location>
</feature>
<dbReference type="Proteomes" id="UP000011518">
    <property type="component" value="Unassembled WGS sequence"/>
</dbReference>
<sequence length="454" mass="49361">MLGWVQRVLPQPPGTPQKTKMEEEEEAEPQAELEPEVEPESETETAPEETELEDEPLPVEEPLEGEEAPATDSDLHETQKAVLILPTSLQALVSEVNSGWVLTWLRKGMEKVVPQPVPGGSAAQNATAGVEDPAQQAGAHVLGHCSTGDMGCADGLHEATMAQNGGKKLTQFPCGSAYSDIAHSPPLCSLEPPEPPLEIEPMPQAQENPSPPTPGPLQPEEEPAPEPQPSCQPSSQVLPSDPARLVAWVLHRLEMVLPQPVLHGKASGQEADSPEACGLQTISILPEGQVEPDLVLEEVDPHWKDAHRDISTSPACVVVVSVYEEEIEAVEERPRELFQIREEKEDEEEDGNEEEEKKEEEREEEEKEEKVMEEEQPDVLLLGSCWVAQADQDGVDEPEERSIWNQELQGTAADSSAGHPVQSHLSSSWLGHSSVIPIGDTSLSTHHSAGCHSD</sequence>
<proteinExistence type="predicted"/>
<reference evidence="3" key="1">
    <citation type="submission" date="2012-07" db="EMBL/GenBank/DDBJ databases">
        <title>Genome of the Chinese tree shrew, a rising model animal genetically related to primates.</title>
        <authorList>
            <person name="Zhang G."/>
            <person name="Fan Y."/>
            <person name="Yao Y."/>
            <person name="Huang Z."/>
        </authorList>
    </citation>
    <scope>NUCLEOTIDE SEQUENCE [LARGE SCALE GENOMIC DNA]</scope>
</reference>
<feature type="region of interest" description="Disordered" evidence="1">
    <location>
        <begin position="1"/>
        <end position="74"/>
    </location>
</feature>
<gene>
    <name evidence="2" type="ORF">TREES_T100002884</name>
</gene>
<accession>L9KTF4</accession>
<dbReference type="STRING" id="246437.L9KTF4"/>
<name>L9KTF4_TUPCH</name>
<organism evidence="2 3">
    <name type="scientific">Tupaia chinensis</name>
    <name type="common">Chinese tree shrew</name>
    <name type="synonym">Tupaia belangeri chinensis</name>
    <dbReference type="NCBI Taxonomy" id="246437"/>
    <lineage>
        <taxon>Eukaryota</taxon>
        <taxon>Metazoa</taxon>
        <taxon>Chordata</taxon>
        <taxon>Craniata</taxon>
        <taxon>Vertebrata</taxon>
        <taxon>Euteleostomi</taxon>
        <taxon>Mammalia</taxon>
        <taxon>Eutheria</taxon>
        <taxon>Euarchontoglires</taxon>
        <taxon>Scandentia</taxon>
        <taxon>Tupaiidae</taxon>
        <taxon>Tupaia</taxon>
    </lineage>
</organism>
<feature type="compositionally biased region" description="Polar residues" evidence="1">
    <location>
        <begin position="403"/>
        <end position="414"/>
    </location>
</feature>